<feature type="region of interest" description="Disordered" evidence="1">
    <location>
        <begin position="87"/>
        <end position="109"/>
    </location>
</feature>
<keyword evidence="3" id="KW-1185">Reference proteome</keyword>
<evidence type="ECO:0000313" key="3">
    <source>
        <dbReference type="Proteomes" id="UP000320593"/>
    </source>
</evidence>
<organism evidence="2 3">
    <name type="scientific">Roseibium hamelinense</name>
    <dbReference type="NCBI Taxonomy" id="150831"/>
    <lineage>
        <taxon>Bacteria</taxon>
        <taxon>Pseudomonadati</taxon>
        <taxon>Pseudomonadota</taxon>
        <taxon>Alphaproteobacteria</taxon>
        <taxon>Hyphomicrobiales</taxon>
        <taxon>Stappiaceae</taxon>
        <taxon>Roseibium</taxon>
    </lineage>
</organism>
<dbReference type="EMBL" id="VLLF01000001">
    <property type="protein sequence ID" value="TWI92950.1"/>
    <property type="molecule type" value="Genomic_DNA"/>
</dbReference>
<accession>A0A562TJK1</accession>
<gene>
    <name evidence="2" type="ORF">JM93_00502</name>
</gene>
<protein>
    <submittedName>
        <fullName evidence="2">Uncharacterized protein</fullName>
    </submittedName>
</protein>
<feature type="compositionally biased region" description="Basic and acidic residues" evidence="1">
    <location>
        <begin position="92"/>
        <end position="102"/>
    </location>
</feature>
<evidence type="ECO:0000313" key="2">
    <source>
        <dbReference type="EMBL" id="TWI92950.1"/>
    </source>
</evidence>
<evidence type="ECO:0000256" key="1">
    <source>
        <dbReference type="SAM" id="MobiDB-lite"/>
    </source>
</evidence>
<dbReference type="AlphaFoldDB" id="A0A562TJK1"/>
<comment type="caution">
    <text evidence="2">The sequence shown here is derived from an EMBL/GenBank/DDBJ whole genome shotgun (WGS) entry which is preliminary data.</text>
</comment>
<reference evidence="2 3" key="1">
    <citation type="submission" date="2019-07" db="EMBL/GenBank/DDBJ databases">
        <title>Genomic Encyclopedia of Archaeal and Bacterial Type Strains, Phase II (KMG-II): from individual species to whole genera.</title>
        <authorList>
            <person name="Goeker M."/>
        </authorList>
    </citation>
    <scope>NUCLEOTIDE SEQUENCE [LARGE SCALE GENOMIC DNA]</scope>
    <source>
        <strain evidence="2 3">ATCC BAA-252</strain>
    </source>
</reference>
<sequence length="130" mass="14629">MQLDGETTANRNHTRRVNAFRGDFAAHRILEAGARCKRDFQQRCPPVRFGSGGQLKQVSGAGAVTTGRTPLLSVVAQLRRFATKHGIGQDRVANDHRQHEQRAQQNDEQAFGRAGAFVQRKLFRHDIRIE</sequence>
<proteinExistence type="predicted"/>
<dbReference type="Proteomes" id="UP000320593">
    <property type="component" value="Unassembled WGS sequence"/>
</dbReference>
<name>A0A562TJK1_9HYPH</name>